<reference evidence="3 4" key="1">
    <citation type="journal article" date="2021" name="Sci. Rep.">
        <title>Genome sequencing of the multicellular alga Astrephomene provides insights into convergent evolution of germ-soma differentiation.</title>
        <authorList>
            <person name="Yamashita S."/>
            <person name="Yamamoto K."/>
            <person name="Matsuzaki R."/>
            <person name="Suzuki S."/>
            <person name="Yamaguchi H."/>
            <person name="Hirooka S."/>
            <person name="Minakuchi Y."/>
            <person name="Miyagishima S."/>
            <person name="Kawachi M."/>
            <person name="Toyoda A."/>
            <person name="Nozaki H."/>
        </authorList>
    </citation>
    <scope>NUCLEOTIDE SEQUENCE [LARGE SCALE GENOMIC DNA]</scope>
    <source>
        <strain evidence="3 4">NIES-4017</strain>
    </source>
</reference>
<dbReference type="SUPFAM" id="SSF54593">
    <property type="entry name" value="Glyoxalase/Bleomycin resistance protein/Dihydroxybiphenyl dioxygenase"/>
    <property type="match status" value="1"/>
</dbReference>
<evidence type="ECO:0000259" key="2">
    <source>
        <dbReference type="PROSITE" id="PS51819"/>
    </source>
</evidence>
<dbReference type="InterPro" id="IPR029068">
    <property type="entry name" value="Glyas_Bleomycin-R_OHBP_Dase"/>
</dbReference>
<protein>
    <recommendedName>
        <fullName evidence="2">VOC domain-containing protein</fullName>
    </recommendedName>
</protein>
<dbReference type="Proteomes" id="UP001054857">
    <property type="component" value="Unassembled WGS sequence"/>
</dbReference>
<sequence length="278" mass="29524">METKRPLQLLAFNHVSRVCSDLEKSYGFYTDVLGFKPVKRPTSFDFEGAWLFNYGVGLHLIKGSPLPRSSDVNPMSCHISFQAASLEEVERCLKSWGLKYVKNVFMEDGIQIGQLFFHDPDNNMIEVCNCDQLPVVQLTEDILACAARPPPISISTAPQAHSSCSCGETCSDTASACGSMMTEDLMLGLAGVKEPCRSEGSSTSSTSSDSGMSAVLAVAAALEGSRGPCSHPSGCSGDEEEEEEKGGFERWQGLSTAAAAAVAAGSTRPQPSPLPAVA</sequence>
<comment type="caution">
    <text evidence="3">The sequence shown here is derived from an EMBL/GenBank/DDBJ whole genome shotgun (WGS) entry which is preliminary data.</text>
</comment>
<evidence type="ECO:0000313" key="3">
    <source>
        <dbReference type="EMBL" id="GFR52073.1"/>
    </source>
</evidence>
<dbReference type="PROSITE" id="PS51819">
    <property type="entry name" value="VOC"/>
    <property type="match status" value="1"/>
</dbReference>
<dbReference type="EMBL" id="BMAR01000057">
    <property type="protein sequence ID" value="GFR52073.1"/>
    <property type="molecule type" value="Genomic_DNA"/>
</dbReference>
<dbReference type="Pfam" id="PF00903">
    <property type="entry name" value="Glyoxalase"/>
    <property type="match status" value="1"/>
</dbReference>
<accession>A0AAD3E471</accession>
<dbReference type="InterPro" id="IPR004360">
    <property type="entry name" value="Glyas_Fos-R_dOase_dom"/>
</dbReference>
<dbReference type="CDD" id="cd07245">
    <property type="entry name" value="VOC_like"/>
    <property type="match status" value="1"/>
</dbReference>
<dbReference type="PANTHER" id="PTHR46142:SF3">
    <property type="entry name" value="F18B13.24 PROTEIN"/>
    <property type="match status" value="1"/>
</dbReference>
<evidence type="ECO:0000313" key="4">
    <source>
        <dbReference type="Proteomes" id="UP001054857"/>
    </source>
</evidence>
<gene>
    <name evidence="3" type="ORF">Agub_g14596</name>
</gene>
<proteinExistence type="predicted"/>
<dbReference type="InterPro" id="IPR037523">
    <property type="entry name" value="VOC_core"/>
</dbReference>
<feature type="region of interest" description="Disordered" evidence="1">
    <location>
        <begin position="224"/>
        <end position="248"/>
    </location>
</feature>
<keyword evidence="4" id="KW-1185">Reference proteome</keyword>
<evidence type="ECO:0000256" key="1">
    <source>
        <dbReference type="SAM" id="MobiDB-lite"/>
    </source>
</evidence>
<name>A0AAD3E471_9CHLO</name>
<dbReference type="PANTHER" id="PTHR46142">
    <property type="match status" value="1"/>
</dbReference>
<organism evidence="3 4">
    <name type="scientific">Astrephomene gubernaculifera</name>
    <dbReference type="NCBI Taxonomy" id="47775"/>
    <lineage>
        <taxon>Eukaryota</taxon>
        <taxon>Viridiplantae</taxon>
        <taxon>Chlorophyta</taxon>
        <taxon>core chlorophytes</taxon>
        <taxon>Chlorophyceae</taxon>
        <taxon>CS clade</taxon>
        <taxon>Chlamydomonadales</taxon>
        <taxon>Astrephomenaceae</taxon>
        <taxon>Astrephomene</taxon>
    </lineage>
</organism>
<feature type="domain" description="VOC" evidence="2">
    <location>
        <begin position="11"/>
        <end position="130"/>
    </location>
</feature>
<feature type="region of interest" description="Disordered" evidence="1">
    <location>
        <begin position="259"/>
        <end position="278"/>
    </location>
</feature>
<dbReference type="AlphaFoldDB" id="A0AAD3E471"/>
<dbReference type="Gene3D" id="3.10.180.10">
    <property type="entry name" value="2,3-Dihydroxybiphenyl 1,2-Dioxygenase, domain 1"/>
    <property type="match status" value="1"/>
</dbReference>